<dbReference type="PIRSF" id="PIRSF001438">
    <property type="entry name" value="4pyrrol_synth_OHMeBilane_synth"/>
    <property type="match status" value="1"/>
</dbReference>
<gene>
    <name evidence="8 11" type="primary">hemC</name>
    <name evidence="11" type="ORF">NAF29_01040</name>
</gene>
<dbReference type="PANTHER" id="PTHR11557">
    <property type="entry name" value="PORPHOBILINOGEN DEAMINASE"/>
    <property type="match status" value="1"/>
</dbReference>
<sequence>MSTIRIATRKSPLALWQAEYVTAQLLRFHPNLHVELVKIETQGDKILDTPLAKIGGKGLFIKELEVAMLNGEADIAVHSMKDVPMELPEGFALPIICPREDSSDAFVSNTFQSLSELPLGSVVGTSSLRRQCQLRAVRPDLVIKDLRGNVGTRLGKLDAGEYDAIILASAGLIRLELAERIAQRLPHSLSLPAAGQGAVGIETREDDQATKALLAPLHCEETAVCVRAERAMNRHLEGGCQVPIAGQAALTNRGITLTGLVGSTDGATILRAVHSGPNDAPEALGVKVAESLIKLGAVPLLQALGER</sequence>
<evidence type="ECO:0000256" key="3">
    <source>
        <dbReference type="ARBA" id="ARBA00005638"/>
    </source>
</evidence>
<dbReference type="EC" id="2.5.1.61" evidence="8"/>
<dbReference type="CDD" id="cd13646">
    <property type="entry name" value="PBP2_EcHMBS_like"/>
    <property type="match status" value="1"/>
</dbReference>
<keyword evidence="5 8" id="KW-0808">Transferase</keyword>
<dbReference type="GO" id="GO:0006782">
    <property type="term" value="P:protoporphyrinogen IX biosynthetic process"/>
    <property type="evidence" value="ECO:0007669"/>
    <property type="project" value="UniProtKB-UniRule"/>
</dbReference>
<evidence type="ECO:0000256" key="8">
    <source>
        <dbReference type="HAMAP-Rule" id="MF_00260"/>
    </source>
</evidence>
<keyword evidence="6 8" id="KW-0627">Porphyrin biosynthesis</keyword>
<comment type="catalytic activity">
    <reaction evidence="7 8">
        <text>4 porphobilinogen + H2O = hydroxymethylbilane + 4 NH4(+)</text>
        <dbReference type="Rhea" id="RHEA:13185"/>
        <dbReference type="ChEBI" id="CHEBI:15377"/>
        <dbReference type="ChEBI" id="CHEBI:28938"/>
        <dbReference type="ChEBI" id="CHEBI:57845"/>
        <dbReference type="ChEBI" id="CHEBI:58126"/>
        <dbReference type="EC" id="2.5.1.61"/>
    </reaction>
</comment>
<dbReference type="GO" id="GO:0004418">
    <property type="term" value="F:hydroxymethylbilane synthase activity"/>
    <property type="evidence" value="ECO:0007669"/>
    <property type="project" value="UniProtKB-UniRule"/>
</dbReference>
<dbReference type="InterPro" id="IPR022417">
    <property type="entry name" value="Porphobilin_deaminase_N"/>
</dbReference>
<dbReference type="SUPFAM" id="SSF54782">
    <property type="entry name" value="Porphobilinogen deaminase (hydroxymethylbilane synthase), C-terminal domain"/>
    <property type="match status" value="1"/>
</dbReference>
<name>A0AA41W467_9GAMM</name>
<dbReference type="EMBL" id="JAMQGP010000001">
    <property type="protein sequence ID" value="MCM2678253.1"/>
    <property type="molecule type" value="Genomic_DNA"/>
</dbReference>
<dbReference type="InterPro" id="IPR022418">
    <property type="entry name" value="Porphobilinogen_deaminase_C"/>
</dbReference>
<evidence type="ECO:0000259" key="9">
    <source>
        <dbReference type="Pfam" id="PF01379"/>
    </source>
</evidence>
<comment type="function">
    <text evidence="1 8">Tetrapolymerization of the monopyrrole PBG into the hydroxymethylbilane pre-uroporphyrinogen in several discrete steps.</text>
</comment>
<dbReference type="FunFam" id="3.40.190.10:FF:000005">
    <property type="entry name" value="Porphobilinogen deaminase"/>
    <property type="match status" value="1"/>
</dbReference>
<dbReference type="InterPro" id="IPR022419">
    <property type="entry name" value="Porphobilin_deaminase_cofac_BS"/>
</dbReference>
<evidence type="ECO:0000256" key="4">
    <source>
        <dbReference type="ARBA" id="ARBA00011245"/>
    </source>
</evidence>
<evidence type="ECO:0000256" key="5">
    <source>
        <dbReference type="ARBA" id="ARBA00022679"/>
    </source>
</evidence>
<comment type="pathway">
    <text evidence="2">Porphyrin-containing compound metabolism; protoporphyrin-IX biosynthesis; coproporphyrinogen-III from 5-aminolevulinate: step 2/4.</text>
</comment>
<dbReference type="Proteomes" id="UP001165393">
    <property type="component" value="Unassembled WGS sequence"/>
</dbReference>
<reference evidence="11 12" key="1">
    <citation type="journal article" date="2013" name="Antonie Van Leeuwenhoek">
        <title>Echinimonas agarilytica gen. nov., sp. nov., a new gammaproteobacterium isolated from the sea urchin Strongylocentrotus intermedius.</title>
        <authorList>
            <person name="Nedashkovskaya O.I."/>
            <person name="Stenkova A.M."/>
            <person name="Zhukova N.V."/>
            <person name="Van Trappen S."/>
            <person name="Lee J.S."/>
            <person name="Kim S.B."/>
        </authorList>
    </citation>
    <scope>NUCLEOTIDE SEQUENCE [LARGE SCALE GENOMIC DNA]</scope>
    <source>
        <strain evidence="11 12">KMM 6351</strain>
    </source>
</reference>
<feature type="modified residue" description="S-(dipyrrolylmethanemethyl)cysteine" evidence="8">
    <location>
        <position position="240"/>
    </location>
</feature>
<dbReference type="PROSITE" id="PS00533">
    <property type="entry name" value="PORPHOBILINOGEN_DEAM"/>
    <property type="match status" value="1"/>
</dbReference>
<evidence type="ECO:0000256" key="2">
    <source>
        <dbReference type="ARBA" id="ARBA00004735"/>
    </source>
</evidence>
<comment type="miscellaneous">
    <text evidence="8">The porphobilinogen subunits are added to the dipyrromethane group.</text>
</comment>
<dbReference type="PRINTS" id="PR00151">
    <property type="entry name" value="PORPHBDMNASE"/>
</dbReference>
<dbReference type="HAMAP" id="MF_00260">
    <property type="entry name" value="Porphobil_deam"/>
    <property type="match status" value="1"/>
</dbReference>
<comment type="cofactor">
    <cofactor evidence="8">
        <name>dipyrromethane</name>
        <dbReference type="ChEBI" id="CHEBI:60342"/>
    </cofactor>
    <text evidence="8">Binds 1 dipyrromethane group covalently.</text>
</comment>
<dbReference type="FunFam" id="3.40.190.10:FF:000004">
    <property type="entry name" value="Porphobilinogen deaminase"/>
    <property type="match status" value="1"/>
</dbReference>
<feature type="domain" description="Porphobilinogen deaminase N-terminal" evidence="9">
    <location>
        <begin position="4"/>
        <end position="211"/>
    </location>
</feature>
<organism evidence="11 12">
    <name type="scientific">Echinimonas agarilytica</name>
    <dbReference type="NCBI Taxonomy" id="1215918"/>
    <lineage>
        <taxon>Bacteria</taxon>
        <taxon>Pseudomonadati</taxon>
        <taxon>Pseudomonadota</taxon>
        <taxon>Gammaproteobacteria</taxon>
        <taxon>Alteromonadales</taxon>
        <taxon>Echinimonadaceae</taxon>
        <taxon>Echinimonas</taxon>
    </lineage>
</organism>
<comment type="subunit">
    <text evidence="4 8">Monomer.</text>
</comment>
<dbReference type="RefSeq" id="WP_251259583.1">
    <property type="nucleotide sequence ID" value="NZ_JAMQGP010000001.1"/>
</dbReference>
<evidence type="ECO:0000259" key="10">
    <source>
        <dbReference type="Pfam" id="PF03900"/>
    </source>
</evidence>
<dbReference type="InterPro" id="IPR000860">
    <property type="entry name" value="HemC"/>
</dbReference>
<dbReference type="Pfam" id="PF03900">
    <property type="entry name" value="Porphobil_deamC"/>
    <property type="match status" value="1"/>
</dbReference>
<dbReference type="SUPFAM" id="SSF53850">
    <property type="entry name" value="Periplasmic binding protein-like II"/>
    <property type="match status" value="1"/>
</dbReference>
<dbReference type="GO" id="GO:0005737">
    <property type="term" value="C:cytoplasm"/>
    <property type="evidence" value="ECO:0007669"/>
    <property type="project" value="UniProtKB-UniRule"/>
</dbReference>
<evidence type="ECO:0000256" key="6">
    <source>
        <dbReference type="ARBA" id="ARBA00023244"/>
    </source>
</evidence>
<dbReference type="Gene3D" id="3.30.160.40">
    <property type="entry name" value="Porphobilinogen deaminase, C-terminal domain"/>
    <property type="match status" value="1"/>
</dbReference>
<feature type="domain" description="Porphobilinogen deaminase C-terminal" evidence="10">
    <location>
        <begin position="224"/>
        <end position="293"/>
    </location>
</feature>
<comment type="caution">
    <text evidence="11">The sequence shown here is derived from an EMBL/GenBank/DDBJ whole genome shotgun (WGS) entry which is preliminary data.</text>
</comment>
<dbReference type="InterPro" id="IPR036803">
    <property type="entry name" value="Porphobilinogen_deaminase_C_sf"/>
</dbReference>
<protein>
    <recommendedName>
        <fullName evidence="8">Porphobilinogen deaminase</fullName>
        <shortName evidence="8">PBG</shortName>
        <ecNumber evidence="8">2.5.1.61</ecNumber>
    </recommendedName>
    <alternativeName>
        <fullName evidence="8">Hydroxymethylbilane synthase</fullName>
        <shortName evidence="8">HMBS</shortName>
    </alternativeName>
    <alternativeName>
        <fullName evidence="8">Pre-uroporphyrinogen synthase</fullName>
    </alternativeName>
</protein>
<dbReference type="Gene3D" id="3.40.190.10">
    <property type="entry name" value="Periplasmic binding protein-like II"/>
    <property type="match status" value="2"/>
</dbReference>
<evidence type="ECO:0000256" key="7">
    <source>
        <dbReference type="ARBA" id="ARBA00048169"/>
    </source>
</evidence>
<dbReference type="NCBIfam" id="TIGR00212">
    <property type="entry name" value="hemC"/>
    <property type="match status" value="1"/>
</dbReference>
<keyword evidence="12" id="KW-1185">Reference proteome</keyword>
<dbReference type="PANTHER" id="PTHR11557:SF0">
    <property type="entry name" value="PORPHOBILINOGEN DEAMINASE"/>
    <property type="match status" value="1"/>
</dbReference>
<dbReference type="Pfam" id="PF01379">
    <property type="entry name" value="Porphobil_deam"/>
    <property type="match status" value="1"/>
</dbReference>
<comment type="similarity">
    <text evidence="3 8">Belongs to the HMBS family.</text>
</comment>
<accession>A0AA41W467</accession>
<evidence type="ECO:0000256" key="1">
    <source>
        <dbReference type="ARBA" id="ARBA00002869"/>
    </source>
</evidence>
<evidence type="ECO:0000313" key="12">
    <source>
        <dbReference type="Proteomes" id="UP001165393"/>
    </source>
</evidence>
<proteinExistence type="inferred from homology"/>
<dbReference type="AlphaFoldDB" id="A0AA41W467"/>
<evidence type="ECO:0000313" key="11">
    <source>
        <dbReference type="EMBL" id="MCM2678253.1"/>
    </source>
</evidence>